<proteinExistence type="predicted"/>
<dbReference type="EMBL" id="JABSTV010001250">
    <property type="protein sequence ID" value="KAH7956970.1"/>
    <property type="molecule type" value="Genomic_DNA"/>
</dbReference>
<reference evidence="1" key="1">
    <citation type="journal article" date="2020" name="Cell">
        <title>Large-Scale Comparative Analyses of Tick Genomes Elucidate Their Genetic Diversity and Vector Capacities.</title>
        <authorList>
            <consortium name="Tick Genome and Microbiome Consortium (TIGMIC)"/>
            <person name="Jia N."/>
            <person name="Wang J."/>
            <person name="Shi W."/>
            <person name="Du L."/>
            <person name="Sun Y."/>
            <person name="Zhan W."/>
            <person name="Jiang J.F."/>
            <person name="Wang Q."/>
            <person name="Zhang B."/>
            <person name="Ji P."/>
            <person name="Bell-Sakyi L."/>
            <person name="Cui X.M."/>
            <person name="Yuan T.T."/>
            <person name="Jiang B.G."/>
            <person name="Yang W.F."/>
            <person name="Lam T.T."/>
            <person name="Chang Q.C."/>
            <person name="Ding S.J."/>
            <person name="Wang X.J."/>
            <person name="Zhu J.G."/>
            <person name="Ruan X.D."/>
            <person name="Zhao L."/>
            <person name="Wei J.T."/>
            <person name="Ye R.Z."/>
            <person name="Que T.C."/>
            <person name="Du C.H."/>
            <person name="Zhou Y.H."/>
            <person name="Cheng J.X."/>
            <person name="Dai P.F."/>
            <person name="Guo W.B."/>
            <person name="Han X.H."/>
            <person name="Huang E.J."/>
            <person name="Li L.F."/>
            <person name="Wei W."/>
            <person name="Gao Y.C."/>
            <person name="Liu J.Z."/>
            <person name="Shao H.Z."/>
            <person name="Wang X."/>
            <person name="Wang C.C."/>
            <person name="Yang T.C."/>
            <person name="Huo Q.B."/>
            <person name="Li W."/>
            <person name="Chen H.Y."/>
            <person name="Chen S.E."/>
            <person name="Zhou L.G."/>
            <person name="Ni X.B."/>
            <person name="Tian J.H."/>
            <person name="Sheng Y."/>
            <person name="Liu T."/>
            <person name="Pan Y.S."/>
            <person name="Xia L.Y."/>
            <person name="Li J."/>
            <person name="Zhao F."/>
            <person name="Cao W.C."/>
        </authorList>
    </citation>
    <scope>NUCLEOTIDE SEQUENCE</scope>
    <source>
        <strain evidence="1">Rsan-2018</strain>
    </source>
</reference>
<evidence type="ECO:0000313" key="1">
    <source>
        <dbReference type="EMBL" id="KAH7956970.1"/>
    </source>
</evidence>
<protein>
    <submittedName>
        <fullName evidence="1">Uncharacterized protein</fullName>
    </submittedName>
</protein>
<name>A0A9D4PW98_RHISA</name>
<comment type="caution">
    <text evidence="1">The sequence shown here is derived from an EMBL/GenBank/DDBJ whole genome shotgun (WGS) entry which is preliminary data.</text>
</comment>
<organism evidence="1 2">
    <name type="scientific">Rhipicephalus sanguineus</name>
    <name type="common">Brown dog tick</name>
    <name type="synonym">Ixodes sanguineus</name>
    <dbReference type="NCBI Taxonomy" id="34632"/>
    <lineage>
        <taxon>Eukaryota</taxon>
        <taxon>Metazoa</taxon>
        <taxon>Ecdysozoa</taxon>
        <taxon>Arthropoda</taxon>
        <taxon>Chelicerata</taxon>
        <taxon>Arachnida</taxon>
        <taxon>Acari</taxon>
        <taxon>Parasitiformes</taxon>
        <taxon>Ixodida</taxon>
        <taxon>Ixodoidea</taxon>
        <taxon>Ixodidae</taxon>
        <taxon>Rhipicephalinae</taxon>
        <taxon>Rhipicephalus</taxon>
        <taxon>Rhipicephalus</taxon>
    </lineage>
</organism>
<evidence type="ECO:0000313" key="2">
    <source>
        <dbReference type="Proteomes" id="UP000821837"/>
    </source>
</evidence>
<keyword evidence="2" id="KW-1185">Reference proteome</keyword>
<dbReference type="AlphaFoldDB" id="A0A9D4PW98"/>
<accession>A0A9D4PW98</accession>
<dbReference type="Proteomes" id="UP000821837">
    <property type="component" value="Unassembled WGS sequence"/>
</dbReference>
<reference evidence="1" key="2">
    <citation type="submission" date="2021-09" db="EMBL/GenBank/DDBJ databases">
        <authorList>
            <person name="Jia N."/>
            <person name="Wang J."/>
            <person name="Shi W."/>
            <person name="Du L."/>
            <person name="Sun Y."/>
            <person name="Zhan W."/>
            <person name="Jiang J."/>
            <person name="Wang Q."/>
            <person name="Zhang B."/>
            <person name="Ji P."/>
            <person name="Sakyi L.B."/>
            <person name="Cui X."/>
            <person name="Yuan T."/>
            <person name="Jiang B."/>
            <person name="Yang W."/>
            <person name="Lam T.T.-Y."/>
            <person name="Chang Q."/>
            <person name="Ding S."/>
            <person name="Wang X."/>
            <person name="Zhu J."/>
            <person name="Ruan X."/>
            <person name="Zhao L."/>
            <person name="Wei J."/>
            <person name="Que T."/>
            <person name="Du C."/>
            <person name="Cheng J."/>
            <person name="Dai P."/>
            <person name="Han X."/>
            <person name="Huang E."/>
            <person name="Gao Y."/>
            <person name="Liu J."/>
            <person name="Shao H."/>
            <person name="Ye R."/>
            <person name="Li L."/>
            <person name="Wei W."/>
            <person name="Wang X."/>
            <person name="Wang C."/>
            <person name="Huo Q."/>
            <person name="Li W."/>
            <person name="Guo W."/>
            <person name="Chen H."/>
            <person name="Chen S."/>
            <person name="Zhou L."/>
            <person name="Zhou L."/>
            <person name="Ni X."/>
            <person name="Tian J."/>
            <person name="Zhou Y."/>
            <person name="Sheng Y."/>
            <person name="Liu T."/>
            <person name="Pan Y."/>
            <person name="Xia L."/>
            <person name="Li J."/>
            <person name="Zhao F."/>
            <person name="Cao W."/>
        </authorList>
    </citation>
    <scope>NUCLEOTIDE SEQUENCE</scope>
    <source>
        <strain evidence="1">Rsan-2018</strain>
        <tissue evidence="1">Larvae</tissue>
    </source>
</reference>
<sequence length="147" mass="16130">MRLFEGPRALDFEKANTMTAAMPQAIRGRAEEGCLKGRSKDIEFLQRFVLRISACRRRSERQFHCKMRVLGWLLKYLTMVVQGLLRGESHGAQRVARELGERNSSAVLTAAASTALDESHRALAEGSTGIEVGAGGSFVELPPAIAE</sequence>
<gene>
    <name evidence="1" type="ORF">HPB52_014020</name>
</gene>